<protein>
    <submittedName>
        <fullName evidence="2">Mercuric ion transport protein</fullName>
    </submittedName>
</protein>
<dbReference type="EMBL" id="FNET01000033">
    <property type="protein sequence ID" value="SDN06559.1"/>
    <property type="molecule type" value="Genomic_DNA"/>
</dbReference>
<feature type="transmembrane region" description="Helical" evidence="1">
    <location>
        <begin position="32"/>
        <end position="55"/>
    </location>
</feature>
<keyword evidence="1" id="KW-1133">Transmembrane helix</keyword>
<evidence type="ECO:0000313" key="3">
    <source>
        <dbReference type="Proteomes" id="UP000199682"/>
    </source>
</evidence>
<gene>
    <name evidence="2" type="ORF">SAMN04488074_13313</name>
</gene>
<accession>A0A1G9YBW9</accession>
<dbReference type="AlphaFoldDB" id="A0A1G9YBW9"/>
<name>A0A1G9YBW9_9PSEU</name>
<keyword evidence="1" id="KW-0812">Transmembrane</keyword>
<sequence length="102" mass="10316">MSTPATPGPDSVVLPVHVTQHEQSGPPKRSKVVAFLAAIACVGCCALPLLVPLGLLGGAGVAAATTGLLVVSTVLFGLAGLLWLLHHRQKSNHSCPQGNCSC</sequence>
<dbReference type="Gene3D" id="1.10.287.910">
    <property type="entry name" value="bacterial mercury transporter, merf"/>
    <property type="match status" value="1"/>
</dbReference>
<organism evidence="2 3">
    <name type="scientific">Lentzea albidocapillata subsp. violacea</name>
    <dbReference type="NCBI Taxonomy" id="128104"/>
    <lineage>
        <taxon>Bacteria</taxon>
        <taxon>Bacillati</taxon>
        <taxon>Actinomycetota</taxon>
        <taxon>Actinomycetes</taxon>
        <taxon>Pseudonocardiales</taxon>
        <taxon>Pseudonocardiaceae</taxon>
        <taxon>Lentzea</taxon>
    </lineage>
</organism>
<dbReference type="RefSeq" id="WP_143028079.1">
    <property type="nucleotide sequence ID" value="NZ_FNET01000033.1"/>
</dbReference>
<proteinExistence type="predicted"/>
<evidence type="ECO:0000313" key="2">
    <source>
        <dbReference type="EMBL" id="SDN06559.1"/>
    </source>
</evidence>
<reference evidence="3" key="1">
    <citation type="submission" date="2016-10" db="EMBL/GenBank/DDBJ databases">
        <authorList>
            <person name="Varghese N."/>
            <person name="Submissions S."/>
        </authorList>
    </citation>
    <scope>NUCLEOTIDE SEQUENCE [LARGE SCALE GENOMIC DNA]</scope>
    <source>
        <strain evidence="3">DSM 44796</strain>
    </source>
</reference>
<keyword evidence="1" id="KW-0472">Membrane</keyword>
<feature type="transmembrane region" description="Helical" evidence="1">
    <location>
        <begin position="61"/>
        <end position="85"/>
    </location>
</feature>
<evidence type="ECO:0000256" key="1">
    <source>
        <dbReference type="SAM" id="Phobius"/>
    </source>
</evidence>
<dbReference type="Proteomes" id="UP000199682">
    <property type="component" value="Unassembled WGS sequence"/>
</dbReference>